<organism evidence="1 2">
    <name type="scientific">Megaselia scalaris</name>
    <name type="common">Humpbacked fly</name>
    <name type="synonym">Phora scalaris</name>
    <dbReference type="NCBI Taxonomy" id="36166"/>
    <lineage>
        <taxon>Eukaryota</taxon>
        <taxon>Metazoa</taxon>
        <taxon>Ecdysozoa</taxon>
        <taxon>Arthropoda</taxon>
        <taxon>Hexapoda</taxon>
        <taxon>Insecta</taxon>
        <taxon>Pterygota</taxon>
        <taxon>Neoptera</taxon>
        <taxon>Endopterygota</taxon>
        <taxon>Diptera</taxon>
        <taxon>Brachycera</taxon>
        <taxon>Muscomorpha</taxon>
        <taxon>Platypezoidea</taxon>
        <taxon>Phoridae</taxon>
        <taxon>Megaseliini</taxon>
        <taxon>Megaselia</taxon>
    </lineage>
</organism>
<dbReference type="EnsemblMetazoa" id="MESCA000050-RA">
    <property type="protein sequence ID" value="MESCA000050-PA"/>
    <property type="gene ID" value="MESCA000050"/>
</dbReference>
<evidence type="ECO:0000313" key="1">
    <source>
        <dbReference type="EnsemblMetazoa" id="MESCA000050-PA"/>
    </source>
</evidence>
<dbReference type="STRING" id="36166.T1GA07"/>
<name>T1GA07_MEGSC</name>
<accession>T1GA07</accession>
<evidence type="ECO:0000313" key="2">
    <source>
        <dbReference type="Proteomes" id="UP000015102"/>
    </source>
</evidence>
<reference evidence="1" key="2">
    <citation type="submission" date="2015-06" db="UniProtKB">
        <authorList>
            <consortium name="EnsemblMetazoa"/>
        </authorList>
    </citation>
    <scope>IDENTIFICATION</scope>
</reference>
<dbReference type="EMBL" id="CAQQ02172475">
    <property type="status" value="NOT_ANNOTATED_CDS"/>
    <property type="molecule type" value="Genomic_DNA"/>
</dbReference>
<dbReference type="AlphaFoldDB" id="T1GA07"/>
<protein>
    <submittedName>
        <fullName evidence="1">Uncharacterized protein</fullName>
    </submittedName>
</protein>
<dbReference type="HOGENOM" id="CLU_2323050_0_0_1"/>
<proteinExistence type="predicted"/>
<reference evidence="2" key="1">
    <citation type="submission" date="2013-02" db="EMBL/GenBank/DDBJ databases">
        <authorList>
            <person name="Hughes D."/>
        </authorList>
    </citation>
    <scope>NUCLEOTIDE SEQUENCE</scope>
    <source>
        <strain>Durham</strain>
        <strain evidence="2">NC isolate 2 -- Noor lab</strain>
    </source>
</reference>
<keyword evidence="2" id="KW-1185">Reference proteome</keyword>
<sequence>MYPNRPLLRKVLADFLLANFAHMRKYQQSTSQIALSVIFLGLKDRKNIQTAEEAANTMLKASAAIRPLDCKKSQLFVQRAILLNPSSSEAWKMLKEIKC</sequence>
<dbReference type="Proteomes" id="UP000015102">
    <property type="component" value="Unassembled WGS sequence"/>
</dbReference>